<dbReference type="Gene3D" id="3.50.50.60">
    <property type="entry name" value="FAD/NAD(P)-binding domain"/>
    <property type="match status" value="1"/>
</dbReference>
<dbReference type="InterPro" id="IPR006076">
    <property type="entry name" value="FAD-dep_OxRdtase"/>
</dbReference>
<dbReference type="RefSeq" id="WP_237443684.1">
    <property type="nucleotide sequence ID" value="NZ_CAKLPX010000001.1"/>
</dbReference>
<sequence length="434" mass="47435">MFGLKATPVEQEHTDSYYAATANNTTQYPPLNGDVSVDIAVVGGGFSGVNTALELAEKGYTVALIEAKRIGWGATGRNGGQIIGGIGHSHDRFKKAIGDEGIRALYDMGNECCEIIRERVAKYNIDCDLTWGYADVALKPRHMREFEATAEYHQKMGYPYDLTLLDKAELNQQVVGSERYIGGLINRQGYGHVHPLNLCLGEARALASLGGLIYEQSPVTRVVEGDQPEVHTEHGRVKAKHVVLCGNAYMGELKPALSKKVLPSNSCVITTEPLGDLADTLMPGNVACCDPRTALDYFRLTADGRLLFGGLSNYTGLEPSNIEATLRKNMLAVFPQLADKRIDYSWSGQMGIGINRLPQLGRLEGNVYYIQAFSGHGVAPTHLTARVTAELIDGQASRHDVFAKVNHMTWPGGKLLRRPAMAVGMLWFKMLDLL</sequence>
<protein>
    <submittedName>
        <fullName evidence="3">Gamma-glutamylputrescine oxidoreductase</fullName>
        <ecNumber evidence="3">1.4.3.-</ecNumber>
    </submittedName>
</protein>
<accession>A0ABM9ACY0</accession>
<dbReference type="GO" id="GO:0016491">
    <property type="term" value="F:oxidoreductase activity"/>
    <property type="evidence" value="ECO:0007669"/>
    <property type="project" value="UniProtKB-KW"/>
</dbReference>
<evidence type="ECO:0000259" key="2">
    <source>
        <dbReference type="Pfam" id="PF01266"/>
    </source>
</evidence>
<dbReference type="Proteomes" id="UP000838100">
    <property type="component" value="Unassembled WGS sequence"/>
</dbReference>
<dbReference type="PANTHER" id="PTHR13847:SF281">
    <property type="entry name" value="FAD DEPENDENT OXIDOREDUCTASE DOMAIN-CONTAINING PROTEIN"/>
    <property type="match status" value="1"/>
</dbReference>
<gene>
    <name evidence="3" type="primary">puuB_2</name>
    <name evidence="3" type="ORF">SIN8267_01122</name>
</gene>
<keyword evidence="4" id="KW-1185">Reference proteome</keyword>
<dbReference type="Pfam" id="PF01266">
    <property type="entry name" value="DAO"/>
    <property type="match status" value="1"/>
</dbReference>
<evidence type="ECO:0000256" key="1">
    <source>
        <dbReference type="ARBA" id="ARBA00023002"/>
    </source>
</evidence>
<keyword evidence="1 3" id="KW-0560">Oxidoreductase</keyword>
<dbReference type="PANTHER" id="PTHR13847">
    <property type="entry name" value="SARCOSINE DEHYDROGENASE-RELATED"/>
    <property type="match status" value="1"/>
</dbReference>
<proteinExistence type="predicted"/>
<name>A0ABM9ACY0_9GAMM</name>
<evidence type="ECO:0000313" key="4">
    <source>
        <dbReference type="Proteomes" id="UP000838100"/>
    </source>
</evidence>
<evidence type="ECO:0000313" key="3">
    <source>
        <dbReference type="EMBL" id="CAH0991021.1"/>
    </source>
</evidence>
<dbReference type="SUPFAM" id="SSF51905">
    <property type="entry name" value="FAD/NAD(P)-binding domain"/>
    <property type="match status" value="1"/>
</dbReference>
<dbReference type="EC" id="1.4.3.-" evidence="3"/>
<organism evidence="3 4">
    <name type="scientific">Sinobacterium norvegicum</name>
    <dbReference type="NCBI Taxonomy" id="1641715"/>
    <lineage>
        <taxon>Bacteria</taxon>
        <taxon>Pseudomonadati</taxon>
        <taxon>Pseudomonadota</taxon>
        <taxon>Gammaproteobacteria</taxon>
        <taxon>Cellvibrionales</taxon>
        <taxon>Spongiibacteraceae</taxon>
        <taxon>Sinobacterium</taxon>
    </lineage>
</organism>
<dbReference type="InterPro" id="IPR036188">
    <property type="entry name" value="FAD/NAD-bd_sf"/>
</dbReference>
<comment type="caution">
    <text evidence="3">The sequence shown here is derived from an EMBL/GenBank/DDBJ whole genome shotgun (WGS) entry which is preliminary data.</text>
</comment>
<reference evidence="3" key="1">
    <citation type="submission" date="2021-12" db="EMBL/GenBank/DDBJ databases">
        <authorList>
            <person name="Rodrigo-Torres L."/>
            <person name="Arahal R. D."/>
            <person name="Lucena T."/>
        </authorList>
    </citation>
    <scope>NUCLEOTIDE SEQUENCE</scope>
    <source>
        <strain evidence="3">CECT 8267</strain>
    </source>
</reference>
<feature type="domain" description="FAD dependent oxidoreductase" evidence="2">
    <location>
        <begin position="38"/>
        <end position="391"/>
    </location>
</feature>
<dbReference type="EMBL" id="CAKLPX010000001">
    <property type="protein sequence ID" value="CAH0991021.1"/>
    <property type="molecule type" value="Genomic_DNA"/>
</dbReference>
<dbReference type="Gene3D" id="3.30.9.10">
    <property type="entry name" value="D-Amino Acid Oxidase, subunit A, domain 2"/>
    <property type="match status" value="1"/>
</dbReference>